<evidence type="ECO:0000313" key="11">
    <source>
        <dbReference type="Proteomes" id="UP001345691"/>
    </source>
</evidence>
<sequence>MSKDEAATTTMADENNVSDNALVKEGFWRHWRAFLYCSIACLGGLQLGLDLGSIAGMQAMPGFLMVFGYVDKTATFGYGIQPTVQTLINSLMSLGAFLAAMLAGPLGRFVSRKWSMVIAIVFNAVGVILMIAATSFGGLYAGRFIVGIANGLFDVIPQLYIHESAPAHQRGTLLGMFNVLVGIGLLIGSIIDNYTAPILSRASYQIPLGIFFVMPATIGVALPFMPETPRWLIEHDQPGKAREALAKLRHKRTNPVLIDMELEAIRQAFDHEKALVDGVPVLDLFRKTNLRRTLLSWGLMTSLGGSGSLMFLVYGTYFFSVAGQTAAFAESIGMTAAGLVATLISMWVITKIGRRTILLLGFLIQAICMLVLALIYHKDTLSVAAGKVLVAFTIIYLFFYNFCIAPYVYLSAGEIPTQRLRGYTLGSAIGIAFFWNWLVSFTAPYFLNPLKLNWGGRYGYIWFGSNICIIIFIFFFVPETKDRTLEEIDEMFEQKIPALKFKGYKCVQAANIGLTETNMAMHNKEGVPQHVEAL</sequence>
<comment type="caution">
    <text evidence="10">The sequence shown here is derived from an EMBL/GenBank/DDBJ whole genome shotgun (WGS) entry which is preliminary data.</text>
</comment>
<evidence type="ECO:0000256" key="8">
    <source>
        <dbReference type="SAM" id="Phobius"/>
    </source>
</evidence>
<keyword evidence="3 7" id="KW-0813">Transport</keyword>
<dbReference type="InterPro" id="IPR005829">
    <property type="entry name" value="Sugar_transporter_CS"/>
</dbReference>
<feature type="transmembrane region" description="Helical" evidence="8">
    <location>
        <begin position="294"/>
        <end position="319"/>
    </location>
</feature>
<dbReference type="PANTHER" id="PTHR48022:SF10">
    <property type="entry name" value="MAJOR FACILITATOR SUPERFAMILY (MFS) PROFILE DOMAIN-CONTAINING PROTEIN"/>
    <property type="match status" value="1"/>
</dbReference>
<dbReference type="SUPFAM" id="SSF103473">
    <property type="entry name" value="MFS general substrate transporter"/>
    <property type="match status" value="1"/>
</dbReference>
<feature type="transmembrane region" description="Helical" evidence="8">
    <location>
        <begin position="422"/>
        <end position="447"/>
    </location>
</feature>
<evidence type="ECO:0000256" key="3">
    <source>
        <dbReference type="ARBA" id="ARBA00022448"/>
    </source>
</evidence>
<dbReference type="NCBIfam" id="TIGR00879">
    <property type="entry name" value="SP"/>
    <property type="match status" value="1"/>
</dbReference>
<feature type="transmembrane region" description="Helical" evidence="8">
    <location>
        <begin position="331"/>
        <end position="350"/>
    </location>
</feature>
<dbReference type="InterPro" id="IPR003663">
    <property type="entry name" value="Sugar/inositol_transpt"/>
</dbReference>
<dbReference type="PROSITE" id="PS50850">
    <property type="entry name" value="MFS"/>
    <property type="match status" value="1"/>
</dbReference>
<evidence type="ECO:0000256" key="7">
    <source>
        <dbReference type="RuleBase" id="RU003346"/>
    </source>
</evidence>
<dbReference type="InterPro" id="IPR050360">
    <property type="entry name" value="MFS_Sugar_Transporters"/>
</dbReference>
<feature type="transmembrane region" description="Helical" evidence="8">
    <location>
        <begin position="87"/>
        <end position="107"/>
    </location>
</feature>
<dbReference type="Gene3D" id="1.20.1250.20">
    <property type="entry name" value="MFS general substrate transporter like domains"/>
    <property type="match status" value="1"/>
</dbReference>
<dbReference type="InterPro" id="IPR020846">
    <property type="entry name" value="MFS_dom"/>
</dbReference>
<feature type="transmembrane region" description="Helical" evidence="8">
    <location>
        <begin position="140"/>
        <end position="161"/>
    </location>
</feature>
<evidence type="ECO:0000256" key="5">
    <source>
        <dbReference type="ARBA" id="ARBA00022989"/>
    </source>
</evidence>
<feature type="transmembrane region" description="Helical" evidence="8">
    <location>
        <begin position="357"/>
        <end position="376"/>
    </location>
</feature>
<dbReference type="Pfam" id="PF00083">
    <property type="entry name" value="Sugar_tr"/>
    <property type="match status" value="1"/>
</dbReference>
<feature type="transmembrane region" description="Helical" evidence="8">
    <location>
        <begin position="114"/>
        <end position="134"/>
    </location>
</feature>
<name>A0ABR0JDU8_9EURO</name>
<feature type="transmembrane region" description="Helical" evidence="8">
    <location>
        <begin position="459"/>
        <end position="477"/>
    </location>
</feature>
<keyword evidence="6 8" id="KW-0472">Membrane</keyword>
<dbReference type="PRINTS" id="PR01036">
    <property type="entry name" value="TCRTETB"/>
</dbReference>
<protein>
    <recommendedName>
        <fullName evidence="9">Major facilitator superfamily (MFS) profile domain-containing protein</fullName>
    </recommendedName>
</protein>
<reference evidence="10 11" key="1">
    <citation type="submission" date="2023-08" db="EMBL/GenBank/DDBJ databases">
        <title>Black Yeasts Isolated from many extreme environments.</title>
        <authorList>
            <person name="Coleine C."/>
            <person name="Stajich J.E."/>
            <person name="Selbmann L."/>
        </authorList>
    </citation>
    <scope>NUCLEOTIDE SEQUENCE [LARGE SCALE GENOMIC DNA]</scope>
    <source>
        <strain evidence="10 11">CCFEE 6328</strain>
    </source>
</reference>
<evidence type="ECO:0000256" key="2">
    <source>
        <dbReference type="ARBA" id="ARBA00010992"/>
    </source>
</evidence>
<dbReference type="Proteomes" id="UP001345691">
    <property type="component" value="Unassembled WGS sequence"/>
</dbReference>
<feature type="domain" description="Major facilitator superfamily (MFS) profile" evidence="9">
    <location>
        <begin position="36"/>
        <end position="481"/>
    </location>
</feature>
<comment type="subcellular location">
    <subcellularLocation>
        <location evidence="1">Membrane</location>
        <topology evidence="1">Multi-pass membrane protein</topology>
    </subcellularLocation>
</comment>
<feature type="transmembrane region" description="Helical" evidence="8">
    <location>
        <begin position="203"/>
        <end position="225"/>
    </location>
</feature>
<evidence type="ECO:0000256" key="1">
    <source>
        <dbReference type="ARBA" id="ARBA00004141"/>
    </source>
</evidence>
<evidence type="ECO:0000256" key="4">
    <source>
        <dbReference type="ARBA" id="ARBA00022692"/>
    </source>
</evidence>
<dbReference type="EMBL" id="JAVRRF010000008">
    <property type="protein sequence ID" value="KAK5062064.1"/>
    <property type="molecule type" value="Genomic_DNA"/>
</dbReference>
<feature type="transmembrane region" description="Helical" evidence="8">
    <location>
        <begin position="388"/>
        <end position="410"/>
    </location>
</feature>
<organism evidence="10 11">
    <name type="scientific">Exophiala sideris</name>
    <dbReference type="NCBI Taxonomy" id="1016849"/>
    <lineage>
        <taxon>Eukaryota</taxon>
        <taxon>Fungi</taxon>
        <taxon>Dikarya</taxon>
        <taxon>Ascomycota</taxon>
        <taxon>Pezizomycotina</taxon>
        <taxon>Eurotiomycetes</taxon>
        <taxon>Chaetothyriomycetidae</taxon>
        <taxon>Chaetothyriales</taxon>
        <taxon>Herpotrichiellaceae</taxon>
        <taxon>Exophiala</taxon>
    </lineage>
</organism>
<dbReference type="InterPro" id="IPR005828">
    <property type="entry name" value="MFS_sugar_transport-like"/>
</dbReference>
<gene>
    <name evidence="10" type="ORF">LTR69_004421</name>
</gene>
<evidence type="ECO:0000259" key="9">
    <source>
        <dbReference type="PROSITE" id="PS50850"/>
    </source>
</evidence>
<keyword evidence="11" id="KW-1185">Reference proteome</keyword>
<proteinExistence type="inferred from homology"/>
<dbReference type="InterPro" id="IPR036259">
    <property type="entry name" value="MFS_trans_sf"/>
</dbReference>
<keyword evidence="4 8" id="KW-0812">Transmembrane</keyword>
<accession>A0ABR0JDU8</accession>
<keyword evidence="5 8" id="KW-1133">Transmembrane helix</keyword>
<comment type="similarity">
    <text evidence="2 7">Belongs to the major facilitator superfamily. Sugar transporter (TC 2.A.1.1) family.</text>
</comment>
<dbReference type="PANTHER" id="PTHR48022">
    <property type="entry name" value="PLASTIDIC GLUCOSE TRANSPORTER 4"/>
    <property type="match status" value="1"/>
</dbReference>
<feature type="transmembrane region" description="Helical" evidence="8">
    <location>
        <begin position="33"/>
        <end position="51"/>
    </location>
</feature>
<dbReference type="PROSITE" id="PS00217">
    <property type="entry name" value="SUGAR_TRANSPORT_2"/>
    <property type="match status" value="1"/>
</dbReference>
<feature type="transmembrane region" description="Helical" evidence="8">
    <location>
        <begin position="173"/>
        <end position="191"/>
    </location>
</feature>
<evidence type="ECO:0000313" key="10">
    <source>
        <dbReference type="EMBL" id="KAK5062064.1"/>
    </source>
</evidence>
<evidence type="ECO:0000256" key="6">
    <source>
        <dbReference type="ARBA" id="ARBA00023136"/>
    </source>
</evidence>